<accession>A0AA42Q0X8</accession>
<comment type="caution">
    <text evidence="1">The sequence shown here is derived from an EMBL/GenBank/DDBJ whole genome shotgun (WGS) entry which is preliminary data.</text>
</comment>
<evidence type="ECO:0000313" key="2">
    <source>
        <dbReference type="Proteomes" id="UP001161065"/>
    </source>
</evidence>
<gene>
    <name evidence="1" type="ORF">N5D63_13700</name>
</gene>
<dbReference type="EMBL" id="JAOCEK010000010">
    <property type="protein sequence ID" value="MDH1335195.1"/>
    <property type="molecule type" value="Genomic_DNA"/>
</dbReference>
<reference evidence="1" key="1">
    <citation type="submission" date="2022-09" db="EMBL/GenBank/DDBJ databases">
        <title>Intensive care unit water sources are persistently colonized with multi-drug resistant bacteria and are the site of extensive horizontal gene transfer of antibiotic resistance genes.</title>
        <authorList>
            <person name="Diorio-Toth L."/>
        </authorList>
    </citation>
    <scope>NUCLEOTIDE SEQUENCE</scope>
    <source>
        <strain evidence="1">GD03832</strain>
    </source>
</reference>
<organism evidence="1 2">
    <name type="scientific">Comamonas thiooxydans</name>
    <dbReference type="NCBI Taxonomy" id="363952"/>
    <lineage>
        <taxon>Bacteria</taxon>
        <taxon>Pseudomonadati</taxon>
        <taxon>Pseudomonadota</taxon>
        <taxon>Betaproteobacteria</taxon>
        <taxon>Burkholderiales</taxon>
        <taxon>Comamonadaceae</taxon>
        <taxon>Comamonas</taxon>
    </lineage>
</organism>
<proteinExistence type="predicted"/>
<name>A0AA42Q0X8_9BURK</name>
<sequence length="147" mass="16286">MLGLDPLTPLLESKYQLSLWVFSLISRTRQLVKFKQANENRLHLKGVNHMHKLAKCSVVASILLAAQAQAIPTYVQSKNGELINRPVAMDKTIAADQTMEVDQSVANSNDAAAKILVSWSAGCNVLMNSPDSHMINDPMARWYYGCN</sequence>
<dbReference type="Proteomes" id="UP001161065">
    <property type="component" value="Unassembled WGS sequence"/>
</dbReference>
<dbReference type="RefSeq" id="WP_280008446.1">
    <property type="nucleotide sequence ID" value="NZ_JAOCEK010000010.1"/>
</dbReference>
<evidence type="ECO:0000313" key="1">
    <source>
        <dbReference type="EMBL" id="MDH1335195.1"/>
    </source>
</evidence>
<dbReference type="AlphaFoldDB" id="A0AA42Q0X8"/>
<protein>
    <submittedName>
        <fullName evidence="1">Uncharacterized protein</fullName>
    </submittedName>
</protein>